<dbReference type="PRINTS" id="PR01438">
    <property type="entry name" value="UNVRSLSTRESS"/>
</dbReference>
<reference evidence="3" key="1">
    <citation type="journal article" date="2014" name="Int. J. Syst. Evol. Microbiol.">
        <title>Complete genome sequence of Corynebacterium casei LMG S-19264T (=DSM 44701T), isolated from a smear-ripened cheese.</title>
        <authorList>
            <consortium name="US DOE Joint Genome Institute (JGI-PGF)"/>
            <person name="Walter F."/>
            <person name="Albersmeier A."/>
            <person name="Kalinowski J."/>
            <person name="Ruckert C."/>
        </authorList>
    </citation>
    <scope>NUCLEOTIDE SEQUENCE</scope>
    <source>
        <strain evidence="3">CGMCC 4.7306</strain>
    </source>
</reference>
<dbReference type="CDD" id="cd23659">
    <property type="entry name" value="USP_At3g01520-like"/>
    <property type="match status" value="1"/>
</dbReference>
<dbReference type="AlphaFoldDB" id="A0A917SIB0"/>
<sequence length="292" mass="30580">MSNKFVVGIDGSAISQRAVEFAADEAALHDGELEIVYAVELPTDVDFYGMTIAGPQIEVLQHYGDELLTAAAAKVKDSHPDLPTTTKSVIGNPTWVLISASEDAAAIIVGSRGLGAVKGAFLGSVSSRLSTEASCPVFVISEHEERPTGGPIVVGVDDSEFGTAALAFALAQAAARKTSVRAVSAYRAPALAAPVEPELLVALQTSEAQEAERVLTTALERAVTEETKNVEVEKVAVEDSPANAIIEQSKDAQLIVVGSHGKGFIKRLFLGSVSRQVLSDADRPVVVVDLPH</sequence>
<organism evidence="3 4">
    <name type="scientific">Microlunatus endophyticus</name>
    <dbReference type="NCBI Taxonomy" id="1716077"/>
    <lineage>
        <taxon>Bacteria</taxon>
        <taxon>Bacillati</taxon>
        <taxon>Actinomycetota</taxon>
        <taxon>Actinomycetes</taxon>
        <taxon>Propionibacteriales</taxon>
        <taxon>Propionibacteriaceae</taxon>
        <taxon>Microlunatus</taxon>
    </lineage>
</organism>
<accession>A0A917SIB0</accession>
<dbReference type="Proteomes" id="UP000613840">
    <property type="component" value="Unassembled WGS sequence"/>
</dbReference>
<dbReference type="PANTHER" id="PTHR31964">
    <property type="entry name" value="ADENINE NUCLEOTIDE ALPHA HYDROLASES-LIKE SUPERFAMILY PROTEIN"/>
    <property type="match status" value="1"/>
</dbReference>
<dbReference type="InterPro" id="IPR014729">
    <property type="entry name" value="Rossmann-like_a/b/a_fold"/>
</dbReference>
<feature type="domain" description="UspA" evidence="2">
    <location>
        <begin position="151"/>
        <end position="288"/>
    </location>
</feature>
<dbReference type="PANTHER" id="PTHR31964:SF113">
    <property type="entry name" value="USPA DOMAIN-CONTAINING PROTEIN"/>
    <property type="match status" value="1"/>
</dbReference>
<protein>
    <submittedName>
        <fullName evidence="3">Universal stress protein</fullName>
    </submittedName>
</protein>
<dbReference type="SUPFAM" id="SSF52402">
    <property type="entry name" value="Adenine nucleotide alpha hydrolases-like"/>
    <property type="match status" value="2"/>
</dbReference>
<evidence type="ECO:0000313" key="4">
    <source>
        <dbReference type="Proteomes" id="UP000613840"/>
    </source>
</evidence>
<comment type="caution">
    <text evidence="3">The sequence shown here is derived from an EMBL/GenBank/DDBJ whole genome shotgun (WGS) entry which is preliminary data.</text>
</comment>
<dbReference type="Gene3D" id="3.40.50.620">
    <property type="entry name" value="HUPs"/>
    <property type="match status" value="2"/>
</dbReference>
<comment type="similarity">
    <text evidence="1">Belongs to the universal stress protein A family.</text>
</comment>
<dbReference type="InterPro" id="IPR006015">
    <property type="entry name" value="Universal_stress_UspA"/>
</dbReference>
<reference evidence="3" key="2">
    <citation type="submission" date="2020-09" db="EMBL/GenBank/DDBJ databases">
        <authorList>
            <person name="Sun Q."/>
            <person name="Zhou Y."/>
        </authorList>
    </citation>
    <scope>NUCLEOTIDE SEQUENCE</scope>
    <source>
        <strain evidence="3">CGMCC 4.7306</strain>
    </source>
</reference>
<dbReference type="InterPro" id="IPR006016">
    <property type="entry name" value="UspA"/>
</dbReference>
<proteinExistence type="inferred from homology"/>
<keyword evidence="4" id="KW-1185">Reference proteome</keyword>
<evidence type="ECO:0000313" key="3">
    <source>
        <dbReference type="EMBL" id="GGL81411.1"/>
    </source>
</evidence>
<gene>
    <name evidence="3" type="ORF">GCM10011575_44610</name>
</gene>
<evidence type="ECO:0000259" key="2">
    <source>
        <dbReference type="Pfam" id="PF00582"/>
    </source>
</evidence>
<dbReference type="EMBL" id="BMMZ01000016">
    <property type="protein sequence ID" value="GGL81411.1"/>
    <property type="molecule type" value="Genomic_DNA"/>
</dbReference>
<dbReference type="RefSeq" id="WP_188898001.1">
    <property type="nucleotide sequence ID" value="NZ_BMMZ01000016.1"/>
</dbReference>
<dbReference type="Pfam" id="PF00582">
    <property type="entry name" value="Usp"/>
    <property type="match status" value="2"/>
</dbReference>
<evidence type="ECO:0000256" key="1">
    <source>
        <dbReference type="ARBA" id="ARBA00008791"/>
    </source>
</evidence>
<feature type="domain" description="UspA" evidence="2">
    <location>
        <begin position="1"/>
        <end position="140"/>
    </location>
</feature>
<name>A0A917SIB0_9ACTN</name>